<dbReference type="Pfam" id="PF22848">
    <property type="entry name" value="ASD1_dom"/>
    <property type="match status" value="1"/>
</dbReference>
<protein>
    <recommendedName>
        <fullName evidence="4">non-reducing end alpha-L-arabinofuranosidase</fullName>
        <ecNumber evidence="4">3.2.1.55</ecNumber>
    </recommendedName>
</protein>
<sequence>MPDASLTLDPDFRVADVPRRLFGSFVEHLGRCVYTGIYEPGHEHADADGFRTDVLELTRELGVSVVRYPGGNFVSGYRWEDGVGPRDERPERLDLAWRSRETNAFGLGEFADWAHKAGVEPMMALNLGTRGVQEACDLLEYCNHPGGTYWSDLRVAHGYEKPFDVRLWCLGNELDGPWQIGHKTAAEYGRLAAETARAMRMINRDLELVACGSSHSGMPTFGAWEATVLEECYDHVDYISLHAYYHAQDGDLASFLASAVDMEGFIDSVVATADHVRAKTRSSKRINLSFDEWNVWDQTEWREQGPPDDWPVAPRLIEDTYNVADAVVVGSLLVTLLRHADRVTIACLAQLVNAIAPIRTEPGGAAWRQPSFYPFAHVASLARGRVLRVDVASPTVNTSVYDDVPAVHAVATHDEETGDVTVFAVNRRVDEPLDLSIGHRAFAGYHLLEHIVLADSDVDATNSLEQPDRVTPWTAAGTAPAGNDRTDVRLPPVSWNVIRLRRAEGSR</sequence>
<evidence type="ECO:0000256" key="3">
    <source>
        <dbReference type="ARBA" id="ARBA00011165"/>
    </source>
</evidence>
<keyword evidence="7" id="KW-0326">Glycosidase</keyword>
<dbReference type="InterPro" id="IPR055235">
    <property type="entry name" value="ASD1_cat"/>
</dbReference>
<dbReference type="EMBL" id="WLZY01000002">
    <property type="protein sequence ID" value="NDL57118.1"/>
    <property type="molecule type" value="Genomic_DNA"/>
</dbReference>
<evidence type="ECO:0000256" key="6">
    <source>
        <dbReference type="ARBA" id="ARBA00023277"/>
    </source>
</evidence>
<dbReference type="GO" id="GO:0000272">
    <property type="term" value="P:polysaccharide catabolic process"/>
    <property type="evidence" value="ECO:0007669"/>
    <property type="project" value="TreeGrafter"/>
</dbReference>
<evidence type="ECO:0000256" key="4">
    <source>
        <dbReference type="ARBA" id="ARBA00012670"/>
    </source>
</evidence>
<comment type="catalytic activity">
    <reaction evidence="1">
        <text>Hydrolysis of terminal non-reducing alpha-L-arabinofuranoside residues in alpha-L-arabinosides.</text>
        <dbReference type="EC" id="3.2.1.55"/>
    </reaction>
</comment>
<evidence type="ECO:0000256" key="5">
    <source>
        <dbReference type="ARBA" id="ARBA00022801"/>
    </source>
</evidence>
<dbReference type="Gene3D" id="3.20.20.80">
    <property type="entry name" value="Glycosidases"/>
    <property type="match status" value="1"/>
</dbReference>
<dbReference type="PANTHER" id="PTHR43576:SF3">
    <property type="entry name" value="ALPHA-L-ARABINOFURANOSIDASE C"/>
    <property type="match status" value="1"/>
</dbReference>
<dbReference type="EC" id="3.2.1.55" evidence="4"/>
<comment type="subunit">
    <text evidence="3">Homohexamer; trimer of dimers.</text>
</comment>
<evidence type="ECO:0000259" key="8">
    <source>
        <dbReference type="SMART" id="SM00813"/>
    </source>
</evidence>
<dbReference type="InterPro" id="IPR017853">
    <property type="entry name" value="GH"/>
</dbReference>
<feature type="domain" description="Alpha-L-arabinofuranosidase C-terminal" evidence="8">
    <location>
        <begin position="291"/>
        <end position="494"/>
    </location>
</feature>
<name>A0A7K3M3V8_9ACTN</name>
<keyword evidence="10" id="KW-1185">Reference proteome</keyword>
<dbReference type="PANTHER" id="PTHR43576">
    <property type="entry name" value="ALPHA-L-ARABINOFURANOSIDASE C-RELATED"/>
    <property type="match status" value="1"/>
</dbReference>
<dbReference type="InterPro" id="IPR010720">
    <property type="entry name" value="Alpha-L-AF_C"/>
</dbReference>
<comment type="similarity">
    <text evidence="2">Belongs to the glycosyl hydrolase 51 family.</text>
</comment>
<dbReference type="InterPro" id="IPR013780">
    <property type="entry name" value="Glyco_hydro_b"/>
</dbReference>
<dbReference type="SMART" id="SM00813">
    <property type="entry name" value="Alpha-L-AF_C"/>
    <property type="match status" value="1"/>
</dbReference>
<dbReference type="GO" id="GO:0046556">
    <property type="term" value="F:alpha-L-arabinofuranosidase activity"/>
    <property type="evidence" value="ECO:0007669"/>
    <property type="project" value="UniProtKB-EC"/>
</dbReference>
<evidence type="ECO:0000256" key="7">
    <source>
        <dbReference type="ARBA" id="ARBA00023295"/>
    </source>
</evidence>
<reference evidence="9 10" key="1">
    <citation type="submission" date="2019-11" db="EMBL/GenBank/DDBJ databases">
        <authorList>
            <person name="Li X.-J."/>
            <person name="Feng X.-M."/>
        </authorList>
    </citation>
    <scope>NUCLEOTIDE SEQUENCE [LARGE SCALE GENOMIC DNA]</scope>
    <source>
        <strain evidence="9 10">XMNu-373</strain>
    </source>
</reference>
<proteinExistence type="inferred from homology"/>
<comment type="caution">
    <text evidence="9">The sequence shown here is derived from an EMBL/GenBank/DDBJ whole genome shotgun (WGS) entry which is preliminary data.</text>
</comment>
<evidence type="ECO:0000313" key="9">
    <source>
        <dbReference type="EMBL" id="NDL57118.1"/>
    </source>
</evidence>
<evidence type="ECO:0000256" key="1">
    <source>
        <dbReference type="ARBA" id="ARBA00001462"/>
    </source>
</evidence>
<gene>
    <name evidence="9" type="ORF">F7O44_08555</name>
</gene>
<dbReference type="SUPFAM" id="SSF51445">
    <property type="entry name" value="(Trans)glycosidases"/>
    <property type="match status" value="1"/>
</dbReference>
<accession>A0A7K3M3V8</accession>
<evidence type="ECO:0000313" key="10">
    <source>
        <dbReference type="Proteomes" id="UP000460435"/>
    </source>
</evidence>
<dbReference type="AlphaFoldDB" id="A0A7K3M3V8"/>
<dbReference type="Proteomes" id="UP000460435">
    <property type="component" value="Unassembled WGS sequence"/>
</dbReference>
<dbReference type="Gene3D" id="2.60.40.1180">
    <property type="entry name" value="Golgi alpha-mannosidase II"/>
    <property type="match status" value="1"/>
</dbReference>
<dbReference type="Pfam" id="PF06964">
    <property type="entry name" value="Alpha-L-AF_C"/>
    <property type="match status" value="1"/>
</dbReference>
<evidence type="ECO:0000256" key="2">
    <source>
        <dbReference type="ARBA" id="ARBA00007186"/>
    </source>
</evidence>
<dbReference type="RefSeq" id="WP_162449794.1">
    <property type="nucleotide sequence ID" value="NZ_WLZY01000002.1"/>
</dbReference>
<organism evidence="9 10">
    <name type="scientific">Phytoactinopolyspora mesophila</name>
    <dbReference type="NCBI Taxonomy" id="2650750"/>
    <lineage>
        <taxon>Bacteria</taxon>
        <taxon>Bacillati</taxon>
        <taxon>Actinomycetota</taxon>
        <taxon>Actinomycetes</taxon>
        <taxon>Jiangellales</taxon>
        <taxon>Jiangellaceae</taxon>
        <taxon>Phytoactinopolyspora</taxon>
    </lineage>
</organism>
<keyword evidence="6" id="KW-0119">Carbohydrate metabolism</keyword>
<dbReference type="GO" id="GO:0046373">
    <property type="term" value="P:L-arabinose metabolic process"/>
    <property type="evidence" value="ECO:0007669"/>
    <property type="project" value="InterPro"/>
</dbReference>
<dbReference type="SUPFAM" id="SSF51011">
    <property type="entry name" value="Glycosyl hydrolase domain"/>
    <property type="match status" value="1"/>
</dbReference>
<keyword evidence="5" id="KW-0378">Hydrolase</keyword>